<reference evidence="1 2" key="1">
    <citation type="journal article" date="2024" name="G3 (Bethesda)">
        <title>Genome assembly of Hibiscus sabdariffa L. provides insights into metabolisms of medicinal natural products.</title>
        <authorList>
            <person name="Kim T."/>
        </authorList>
    </citation>
    <scope>NUCLEOTIDE SEQUENCE [LARGE SCALE GENOMIC DNA]</scope>
    <source>
        <strain evidence="1">TK-2024</strain>
        <tissue evidence="1">Old leaves</tissue>
    </source>
</reference>
<dbReference type="EMBL" id="JBBPBM010000018">
    <property type="protein sequence ID" value="KAK8555302.1"/>
    <property type="molecule type" value="Genomic_DNA"/>
</dbReference>
<protein>
    <submittedName>
        <fullName evidence="1">Uncharacterized protein</fullName>
    </submittedName>
</protein>
<organism evidence="1 2">
    <name type="scientific">Hibiscus sabdariffa</name>
    <name type="common">roselle</name>
    <dbReference type="NCBI Taxonomy" id="183260"/>
    <lineage>
        <taxon>Eukaryota</taxon>
        <taxon>Viridiplantae</taxon>
        <taxon>Streptophyta</taxon>
        <taxon>Embryophyta</taxon>
        <taxon>Tracheophyta</taxon>
        <taxon>Spermatophyta</taxon>
        <taxon>Magnoliopsida</taxon>
        <taxon>eudicotyledons</taxon>
        <taxon>Gunneridae</taxon>
        <taxon>Pentapetalae</taxon>
        <taxon>rosids</taxon>
        <taxon>malvids</taxon>
        <taxon>Malvales</taxon>
        <taxon>Malvaceae</taxon>
        <taxon>Malvoideae</taxon>
        <taxon>Hibiscus</taxon>
    </lineage>
</organism>
<keyword evidence="2" id="KW-1185">Reference proteome</keyword>
<accession>A0ABR2EB12</accession>
<gene>
    <name evidence="1" type="ORF">V6N12_009450</name>
</gene>
<name>A0ABR2EB12_9ROSI</name>
<evidence type="ECO:0000313" key="1">
    <source>
        <dbReference type="EMBL" id="KAK8555302.1"/>
    </source>
</evidence>
<sequence length="85" mass="9165">MAAAEGLIPNWGVLALSGEFGTEKGEMGSMGCRLAVHDRAAAVETAALKGEWQLGFLNPLVLRRRDKMRNDETDPPPVNLTRGVC</sequence>
<comment type="caution">
    <text evidence="1">The sequence shown here is derived from an EMBL/GenBank/DDBJ whole genome shotgun (WGS) entry which is preliminary data.</text>
</comment>
<dbReference type="Proteomes" id="UP001472677">
    <property type="component" value="Unassembled WGS sequence"/>
</dbReference>
<evidence type="ECO:0000313" key="2">
    <source>
        <dbReference type="Proteomes" id="UP001472677"/>
    </source>
</evidence>
<proteinExistence type="predicted"/>